<dbReference type="STRING" id="69332.A0A388MF21"/>
<dbReference type="Proteomes" id="UP000265515">
    <property type="component" value="Unassembled WGS sequence"/>
</dbReference>
<evidence type="ECO:0000259" key="3">
    <source>
        <dbReference type="Pfam" id="PF01593"/>
    </source>
</evidence>
<keyword evidence="2" id="KW-0560">Oxidoreductase</keyword>
<dbReference type="SUPFAM" id="SSF51905">
    <property type="entry name" value="FAD/NAD(P)-binding domain"/>
    <property type="match status" value="1"/>
</dbReference>
<keyword evidence="5" id="KW-1185">Reference proteome</keyword>
<dbReference type="PANTHER" id="PTHR10742:SF386">
    <property type="entry name" value="LYSINE-SPECIFIC HISTONE DEMETHYLASE 1A"/>
    <property type="match status" value="1"/>
</dbReference>
<evidence type="ECO:0000256" key="1">
    <source>
        <dbReference type="ARBA" id="ARBA00005995"/>
    </source>
</evidence>
<evidence type="ECO:0000256" key="2">
    <source>
        <dbReference type="ARBA" id="ARBA00023002"/>
    </source>
</evidence>
<organism evidence="4 5">
    <name type="scientific">Chara braunii</name>
    <name type="common">Braun's stonewort</name>
    <dbReference type="NCBI Taxonomy" id="69332"/>
    <lineage>
        <taxon>Eukaryota</taxon>
        <taxon>Viridiplantae</taxon>
        <taxon>Streptophyta</taxon>
        <taxon>Charophyceae</taxon>
        <taxon>Charales</taxon>
        <taxon>Characeae</taxon>
        <taxon>Chara</taxon>
    </lineage>
</organism>
<dbReference type="OrthoDB" id="1750157at2759"/>
<comment type="similarity">
    <text evidence="1">Belongs to the flavin monoamine oxidase family.</text>
</comment>
<reference evidence="4 5" key="1">
    <citation type="journal article" date="2018" name="Cell">
        <title>The Chara Genome: Secondary Complexity and Implications for Plant Terrestrialization.</title>
        <authorList>
            <person name="Nishiyama T."/>
            <person name="Sakayama H."/>
            <person name="Vries J.D."/>
            <person name="Buschmann H."/>
            <person name="Saint-Marcoux D."/>
            <person name="Ullrich K.K."/>
            <person name="Haas F.B."/>
            <person name="Vanderstraeten L."/>
            <person name="Becker D."/>
            <person name="Lang D."/>
            <person name="Vosolsobe S."/>
            <person name="Rombauts S."/>
            <person name="Wilhelmsson P.K.I."/>
            <person name="Janitza P."/>
            <person name="Kern R."/>
            <person name="Heyl A."/>
            <person name="Rumpler F."/>
            <person name="Villalobos L.I.A.C."/>
            <person name="Clay J.M."/>
            <person name="Skokan R."/>
            <person name="Toyoda A."/>
            <person name="Suzuki Y."/>
            <person name="Kagoshima H."/>
            <person name="Schijlen E."/>
            <person name="Tajeshwar N."/>
            <person name="Catarino B."/>
            <person name="Hetherington A.J."/>
            <person name="Saltykova A."/>
            <person name="Bonnot C."/>
            <person name="Breuninger H."/>
            <person name="Symeonidi A."/>
            <person name="Radhakrishnan G.V."/>
            <person name="Van Nieuwerburgh F."/>
            <person name="Deforce D."/>
            <person name="Chang C."/>
            <person name="Karol K.G."/>
            <person name="Hedrich R."/>
            <person name="Ulvskov P."/>
            <person name="Glockner G."/>
            <person name="Delwiche C.F."/>
            <person name="Petrasek J."/>
            <person name="Van de Peer Y."/>
            <person name="Friml J."/>
            <person name="Beilby M."/>
            <person name="Dolan L."/>
            <person name="Kohara Y."/>
            <person name="Sugano S."/>
            <person name="Fujiyama A."/>
            <person name="Delaux P.-M."/>
            <person name="Quint M."/>
            <person name="TheiBen G."/>
            <person name="Hagemann M."/>
            <person name="Harholt J."/>
            <person name="Dunand C."/>
            <person name="Zachgo S."/>
            <person name="Langdale J."/>
            <person name="Maumus F."/>
            <person name="Straeten D.V.D."/>
            <person name="Gould S.B."/>
            <person name="Rensing S.A."/>
        </authorList>
    </citation>
    <scope>NUCLEOTIDE SEQUENCE [LARGE SCALE GENOMIC DNA]</scope>
    <source>
        <strain evidence="4 5">S276</strain>
    </source>
</reference>
<dbReference type="PANTHER" id="PTHR10742">
    <property type="entry name" value="FLAVIN MONOAMINE OXIDASE"/>
    <property type="match status" value="1"/>
</dbReference>
<feature type="domain" description="Amine oxidase" evidence="3">
    <location>
        <begin position="76"/>
        <end position="153"/>
    </location>
</feature>
<protein>
    <recommendedName>
        <fullName evidence="3">Amine oxidase domain-containing protein</fullName>
    </recommendedName>
</protein>
<dbReference type="AlphaFoldDB" id="A0A388MF21"/>
<dbReference type="Gramene" id="GBG93113">
    <property type="protein sequence ID" value="GBG93113"/>
    <property type="gene ID" value="CBR_g59123"/>
</dbReference>
<gene>
    <name evidence="4" type="ORF">CBR_g59123</name>
</gene>
<dbReference type="GO" id="GO:0046592">
    <property type="term" value="F:polyamine oxidase activity"/>
    <property type="evidence" value="ECO:0007669"/>
    <property type="project" value="TreeGrafter"/>
</dbReference>
<comment type="caution">
    <text evidence="4">The sequence shown here is derived from an EMBL/GenBank/DDBJ whole genome shotgun (WGS) entry which is preliminary data.</text>
</comment>
<evidence type="ECO:0000313" key="4">
    <source>
        <dbReference type="EMBL" id="GBG93113.1"/>
    </source>
</evidence>
<evidence type="ECO:0000313" key="5">
    <source>
        <dbReference type="Proteomes" id="UP000265515"/>
    </source>
</evidence>
<proteinExistence type="inferred from homology"/>
<sequence>MGELIQRRCPRPLSGQVAPVESDVPRMSLTLSARLIASTRFYSPQLSAIADQSQDVIDLRSFSNGKPSAIVIGAGFAGLGAAGELQKEFKVTVLESRNRIGGRVHTDRSFGFPVDLGASWIHGMSNSNPLIPIIKHLRQPLYQTSEENSVLYDHDLE</sequence>
<feature type="non-terminal residue" evidence="4">
    <location>
        <position position="157"/>
    </location>
</feature>
<name>A0A388MF21_CHABU</name>
<dbReference type="InterPro" id="IPR036188">
    <property type="entry name" value="FAD/NAD-bd_sf"/>
</dbReference>
<accession>A0A388MF21</accession>
<dbReference type="EMBL" id="BFEA01001241">
    <property type="protein sequence ID" value="GBG93113.1"/>
    <property type="molecule type" value="Genomic_DNA"/>
</dbReference>
<dbReference type="Gene3D" id="3.50.50.60">
    <property type="entry name" value="FAD/NAD(P)-binding domain"/>
    <property type="match status" value="1"/>
</dbReference>
<dbReference type="Pfam" id="PF01593">
    <property type="entry name" value="Amino_oxidase"/>
    <property type="match status" value="1"/>
</dbReference>
<dbReference type="InterPro" id="IPR050281">
    <property type="entry name" value="Flavin_monoamine_oxidase"/>
</dbReference>
<dbReference type="InterPro" id="IPR002937">
    <property type="entry name" value="Amino_oxidase"/>
</dbReference>
<dbReference type="GO" id="GO:0006598">
    <property type="term" value="P:polyamine catabolic process"/>
    <property type="evidence" value="ECO:0007669"/>
    <property type="project" value="TreeGrafter"/>
</dbReference>